<dbReference type="PROSITE" id="PS50879">
    <property type="entry name" value="RNASE_H_1"/>
    <property type="match status" value="1"/>
</dbReference>
<feature type="domain" description="Protein kinase" evidence="11">
    <location>
        <begin position="763"/>
        <end position="1059"/>
    </location>
</feature>
<organism evidence="13 14">
    <name type="scientific">Acer yangbiense</name>
    <dbReference type="NCBI Taxonomy" id="1000413"/>
    <lineage>
        <taxon>Eukaryota</taxon>
        <taxon>Viridiplantae</taxon>
        <taxon>Streptophyta</taxon>
        <taxon>Embryophyta</taxon>
        <taxon>Tracheophyta</taxon>
        <taxon>Spermatophyta</taxon>
        <taxon>Magnoliopsida</taxon>
        <taxon>eudicotyledons</taxon>
        <taxon>Gunneridae</taxon>
        <taxon>Pentapetalae</taxon>
        <taxon>rosids</taxon>
        <taxon>malvids</taxon>
        <taxon>Sapindales</taxon>
        <taxon>Sapindaceae</taxon>
        <taxon>Hippocastanoideae</taxon>
        <taxon>Acereae</taxon>
        <taxon>Acer</taxon>
    </lineage>
</organism>
<gene>
    <name evidence="13" type="ORF">EZV62_014814</name>
</gene>
<proteinExistence type="inferred from homology"/>
<dbReference type="Gene3D" id="3.80.10.10">
    <property type="entry name" value="Ribonuclease Inhibitor"/>
    <property type="match status" value="1"/>
</dbReference>
<dbReference type="Pfam" id="PF07714">
    <property type="entry name" value="PK_Tyr_Ser-Thr"/>
    <property type="match status" value="1"/>
</dbReference>
<keyword evidence="7" id="KW-1133">Transmembrane helix</keyword>
<keyword evidence="6" id="KW-0677">Repeat</keyword>
<dbReference type="SUPFAM" id="SSF53098">
    <property type="entry name" value="Ribonuclease H-like"/>
    <property type="match status" value="1"/>
</dbReference>
<reference evidence="14" key="1">
    <citation type="journal article" date="2019" name="Gigascience">
        <title>De novo genome assembly of the endangered Acer yangbiense, a plant species with extremely small populations endemic to Yunnan Province, China.</title>
        <authorList>
            <person name="Yang J."/>
            <person name="Wariss H.M."/>
            <person name="Tao L."/>
            <person name="Zhang R."/>
            <person name="Yun Q."/>
            <person name="Hollingsworth P."/>
            <person name="Dao Z."/>
            <person name="Luo G."/>
            <person name="Guo H."/>
            <person name="Ma Y."/>
            <person name="Sun W."/>
        </authorList>
    </citation>
    <scope>NUCLEOTIDE SEQUENCE [LARGE SCALE GENOMIC DNA]</scope>
    <source>
        <strain evidence="14">cv. Malutang</strain>
    </source>
</reference>
<comment type="caution">
    <text evidence="13">The sequence shown here is derived from an EMBL/GenBank/DDBJ whole genome shotgun (WGS) entry which is preliminary data.</text>
</comment>
<dbReference type="GO" id="GO:0003676">
    <property type="term" value="F:nucleic acid binding"/>
    <property type="evidence" value="ECO:0007669"/>
    <property type="project" value="InterPro"/>
</dbReference>
<dbReference type="InterPro" id="IPR026960">
    <property type="entry name" value="RVT-Znf"/>
</dbReference>
<protein>
    <recommendedName>
        <fullName evidence="15">Protein kinase domain-containing protein</fullName>
    </recommendedName>
</protein>
<dbReference type="FunFam" id="1.10.510.10:FF:000016">
    <property type="entry name" value="Somatic embryogenesis receptor-like kinase 1"/>
    <property type="match status" value="1"/>
</dbReference>
<keyword evidence="9" id="KW-0675">Receptor</keyword>
<dbReference type="InterPro" id="IPR000719">
    <property type="entry name" value="Prot_kinase_dom"/>
</dbReference>
<feature type="coiled-coil region" evidence="10">
    <location>
        <begin position="18"/>
        <end position="67"/>
    </location>
</feature>
<evidence type="ECO:0000259" key="12">
    <source>
        <dbReference type="PROSITE" id="PS50879"/>
    </source>
</evidence>
<dbReference type="InterPro" id="IPR011009">
    <property type="entry name" value="Kinase-like_dom_sf"/>
</dbReference>
<dbReference type="InterPro" id="IPR032675">
    <property type="entry name" value="LRR_dom_sf"/>
</dbReference>
<evidence type="ECO:0000313" key="14">
    <source>
        <dbReference type="Proteomes" id="UP000323000"/>
    </source>
</evidence>
<dbReference type="InterPro" id="IPR008271">
    <property type="entry name" value="Ser/Thr_kinase_AS"/>
</dbReference>
<evidence type="ECO:0000256" key="4">
    <source>
        <dbReference type="ARBA" id="ARBA00022692"/>
    </source>
</evidence>
<dbReference type="Proteomes" id="UP000323000">
    <property type="component" value="Chromosome 6"/>
</dbReference>
<dbReference type="InterPro" id="IPR036397">
    <property type="entry name" value="RNaseH_sf"/>
</dbReference>
<dbReference type="InterPro" id="IPR002156">
    <property type="entry name" value="RNaseH_domain"/>
</dbReference>
<keyword evidence="5" id="KW-0732">Signal</keyword>
<dbReference type="SUPFAM" id="SSF52058">
    <property type="entry name" value="L domain-like"/>
    <property type="match status" value="1"/>
</dbReference>
<dbReference type="GO" id="GO:0004672">
    <property type="term" value="F:protein kinase activity"/>
    <property type="evidence" value="ECO:0007669"/>
    <property type="project" value="InterPro"/>
</dbReference>
<dbReference type="Pfam" id="PF13966">
    <property type="entry name" value="zf-RVT"/>
    <property type="match status" value="1"/>
</dbReference>
<feature type="domain" description="RNase H type-1" evidence="12">
    <location>
        <begin position="369"/>
        <end position="498"/>
    </location>
</feature>
<dbReference type="EMBL" id="VAHF01000006">
    <property type="protein sequence ID" value="TXG60241.1"/>
    <property type="molecule type" value="Genomic_DNA"/>
</dbReference>
<keyword evidence="3" id="KW-0433">Leucine-rich repeat</keyword>
<keyword evidence="14" id="KW-1185">Reference proteome</keyword>
<dbReference type="Gene3D" id="3.30.420.10">
    <property type="entry name" value="Ribonuclease H-like superfamily/Ribonuclease H"/>
    <property type="match status" value="1"/>
</dbReference>
<keyword evidence="10" id="KW-0175">Coiled coil</keyword>
<dbReference type="Gene3D" id="3.30.200.20">
    <property type="entry name" value="Phosphorylase Kinase, domain 1"/>
    <property type="match status" value="1"/>
</dbReference>
<dbReference type="SMART" id="SM00220">
    <property type="entry name" value="S_TKc"/>
    <property type="match status" value="1"/>
</dbReference>
<dbReference type="FunFam" id="3.80.10.10:FF:000129">
    <property type="entry name" value="Leucine-rich repeat receptor-like kinase"/>
    <property type="match status" value="1"/>
</dbReference>
<dbReference type="GO" id="GO:0004523">
    <property type="term" value="F:RNA-DNA hybrid ribonuclease activity"/>
    <property type="evidence" value="ECO:0007669"/>
    <property type="project" value="InterPro"/>
</dbReference>
<comment type="similarity">
    <text evidence="2">Belongs to the protein kinase superfamily. Ser/Thr protein kinase family.</text>
</comment>
<dbReference type="GO" id="GO:0016020">
    <property type="term" value="C:membrane"/>
    <property type="evidence" value="ECO:0007669"/>
    <property type="project" value="UniProtKB-SubCell"/>
</dbReference>
<dbReference type="Pfam" id="PF13855">
    <property type="entry name" value="LRR_8"/>
    <property type="match status" value="1"/>
</dbReference>
<name>A0A5C7HT63_9ROSI</name>
<dbReference type="InterPro" id="IPR044730">
    <property type="entry name" value="RNase_H-like_dom_plant"/>
</dbReference>
<evidence type="ECO:0008006" key="15">
    <source>
        <dbReference type="Google" id="ProtNLM"/>
    </source>
</evidence>
<dbReference type="PANTHER" id="PTHR47988">
    <property type="entry name" value="SOMATIC EMBRYOGENESIS RECEPTOR KINASE 1"/>
    <property type="match status" value="1"/>
</dbReference>
<evidence type="ECO:0000256" key="7">
    <source>
        <dbReference type="ARBA" id="ARBA00022989"/>
    </source>
</evidence>
<dbReference type="OrthoDB" id="1866136at2759"/>
<dbReference type="InterPro" id="IPR001245">
    <property type="entry name" value="Ser-Thr/Tyr_kinase_cat_dom"/>
</dbReference>
<dbReference type="CDD" id="cd06222">
    <property type="entry name" value="RNase_H_like"/>
    <property type="match status" value="1"/>
</dbReference>
<dbReference type="PROSITE" id="PS50011">
    <property type="entry name" value="PROTEIN_KINASE_DOM"/>
    <property type="match status" value="1"/>
</dbReference>
<dbReference type="AlphaFoldDB" id="A0A5C7HT63"/>
<dbReference type="InterPro" id="IPR001611">
    <property type="entry name" value="Leu-rich_rpt"/>
</dbReference>
<evidence type="ECO:0000256" key="2">
    <source>
        <dbReference type="ARBA" id="ARBA00008684"/>
    </source>
</evidence>
<dbReference type="PROSITE" id="PS00108">
    <property type="entry name" value="PROTEIN_KINASE_ST"/>
    <property type="match status" value="1"/>
</dbReference>
<evidence type="ECO:0000256" key="6">
    <source>
        <dbReference type="ARBA" id="ARBA00022737"/>
    </source>
</evidence>
<dbReference type="Pfam" id="PF08263">
    <property type="entry name" value="LRRNT_2"/>
    <property type="match status" value="1"/>
</dbReference>
<evidence type="ECO:0000256" key="5">
    <source>
        <dbReference type="ARBA" id="ARBA00022729"/>
    </source>
</evidence>
<evidence type="ECO:0000256" key="8">
    <source>
        <dbReference type="ARBA" id="ARBA00023136"/>
    </source>
</evidence>
<dbReference type="InterPro" id="IPR012337">
    <property type="entry name" value="RNaseH-like_sf"/>
</dbReference>
<accession>A0A5C7HT63</accession>
<evidence type="ECO:0000259" key="11">
    <source>
        <dbReference type="PROSITE" id="PS50011"/>
    </source>
</evidence>
<keyword evidence="8" id="KW-0472">Membrane</keyword>
<comment type="subcellular location">
    <subcellularLocation>
        <location evidence="1">Membrane</location>
        <topology evidence="1">Single-pass membrane protein</topology>
    </subcellularLocation>
</comment>
<evidence type="ECO:0000256" key="3">
    <source>
        <dbReference type="ARBA" id="ARBA00022614"/>
    </source>
</evidence>
<dbReference type="InterPro" id="IPR013210">
    <property type="entry name" value="LRR_N_plant-typ"/>
</dbReference>
<evidence type="ECO:0000256" key="1">
    <source>
        <dbReference type="ARBA" id="ARBA00004167"/>
    </source>
</evidence>
<evidence type="ECO:0000313" key="13">
    <source>
        <dbReference type="EMBL" id="TXG60241.1"/>
    </source>
</evidence>
<evidence type="ECO:0000256" key="10">
    <source>
        <dbReference type="SAM" id="Coils"/>
    </source>
</evidence>
<dbReference type="GO" id="GO:0005524">
    <property type="term" value="F:ATP binding"/>
    <property type="evidence" value="ECO:0007669"/>
    <property type="project" value="InterPro"/>
</dbReference>
<sequence length="1098" mass="125819">MDVVGNSWNEPMVFESGLHRLASKLKRMKQRLRLWNKDTFGRVDGFIRELEESVEHHEEMLHDEYSETIEEEFLVSKAELYMWYKREEMRLTQQAKINWLSEGDQNSKYFHVVIAQRRRNSCVKTMVLLDGTSLDNMEMGKHEGKDKKKWNAWKRLCIPVEEGVLLNNSNWKARDGNVSLWYDKFLSSGPLFAKFPEGEHSQIRLKDLVINNVWDAEELQRLLGLEKADEVMERVGKFRNSKDILLWLLEKNGCFNTKSAWDVVRVRLLKFEWAKWVWHKYLPKKIVVCMWKAAFNCLSVDEKVRSVGVPIVSAFNCCSIRAIEDLEHILNKEVRHWNSSDDRVLRNIEVQILLKNQKKIQVLRWLKLGLGRLKLNLDRSSLGNLGPTGGEGVLRDSSSNFIFGFSKFFGSCSNNEAELRAVVEGITICKHLDHNGIDIECDYDIVVSWIRSRICNLWYLWDFWDQLTDLLEGFDFSIHHFFREGNKVTDALARYGASGRHNVFTSSSQLPVVIKGGKKLACESFLDIQGRYVFGAFLNCCPRKLMIKWLILLIFLNFCLSSKEPDVEGEALIEILKDLNDTGGRITDWNDHFVSPCFSWSHVSCRDGYVISLTLGSNGFSGNLSPSITKLKFLVSLELQNNELSATLPDFLGSMVHLQSLNLANNKFNGSIPLAWGQLSNLKNIDLSSNDLTGRIPMQLFSVAKFNFTETRLICGSNLEHPCVSSSPLPVSTSRSKLRVVITSASCGAFVLLSLGAIFAYRYHQLHKLKHDMFVDVPGEDDRKVSLGQLRRFSWRELQLATDNFSENYYSPGGEAAFQREVQLISVAVHRNLLQLIGFCTTSSERILVYPFMQNLSVAYRLRDLKHGEKGLDWPTRKRVAFGAAHGLEYLHEHCNPKIIHRDLKAANILLDEKFEAVLGDFGLAKLVDTKLTHVTTQLRGTMGHIAPEYLSTGRSSEKTDVFGYGITLLELVTGQRAIDFSRLEEEEDVLLLDHIKKLLREDRLVDIVDRNLFTYDSKEVETIIQVALLCTQSSPEDRPPMAEVVKMLLGDGLAERWAEWEQLEEVRHQEFSLISHNFAWGEESSIDQEAIQLSRAR</sequence>
<evidence type="ECO:0000256" key="9">
    <source>
        <dbReference type="ARBA" id="ARBA00023170"/>
    </source>
</evidence>
<keyword evidence="4" id="KW-0812">Transmembrane</keyword>
<dbReference type="Pfam" id="PF13456">
    <property type="entry name" value="RVT_3"/>
    <property type="match status" value="1"/>
</dbReference>
<dbReference type="Gene3D" id="1.10.510.10">
    <property type="entry name" value="Transferase(Phosphotransferase) domain 1"/>
    <property type="match status" value="1"/>
</dbReference>
<dbReference type="SUPFAM" id="SSF56112">
    <property type="entry name" value="Protein kinase-like (PK-like)"/>
    <property type="match status" value="1"/>
</dbReference>